<dbReference type="PANTHER" id="PTHR43179">
    <property type="entry name" value="RHAMNOSYLTRANSFERASE WBBL"/>
    <property type="match status" value="1"/>
</dbReference>
<dbReference type="PANTHER" id="PTHR43179:SF12">
    <property type="entry name" value="GALACTOFURANOSYLTRANSFERASE GLFT2"/>
    <property type="match status" value="1"/>
</dbReference>
<dbReference type="InterPro" id="IPR029044">
    <property type="entry name" value="Nucleotide-diphossugar_trans"/>
</dbReference>
<dbReference type="Proteomes" id="UP000028980">
    <property type="component" value="Unassembled WGS sequence"/>
</dbReference>
<sequence>MKIGIVILNWNGLALLQRYLPSVVLYSKEHTVYVADNASTDASLSWVKEQYPSVKIIAMDENRGYAGGYNVALGSVDEEIICLLNNDIEVTENWLAPITTLFKSDVTIAAAQPLLLDDKRRTHFEYAGAAGGYLDRLAYPYCRGRIFDQVEENHQQYSDSTNLDWASGAALFVKKKAFLEVGALDEAYFAHQEEIDLCWRLRHAGYKIAIATDATVYHLGGGTLAALNPRKTFYNFRNSLYNIVKNDHSANWLGILFLRMVLDGLAGLQFLFKAKPAHFMAILKAHASFYGGLRTMLQKRQEVKRYAKKSSTKPEVYSIVYQFFVKNRSNYQSVK</sequence>
<dbReference type="Pfam" id="PF00535">
    <property type="entry name" value="Glycos_transf_2"/>
    <property type="match status" value="1"/>
</dbReference>
<dbReference type="EMBL" id="BBLG01000007">
    <property type="protein sequence ID" value="GAK77196.1"/>
    <property type="molecule type" value="Genomic_DNA"/>
</dbReference>
<dbReference type="Gene3D" id="3.90.550.10">
    <property type="entry name" value="Spore Coat Polysaccharide Biosynthesis Protein SpsA, Chain A"/>
    <property type="match status" value="1"/>
</dbReference>
<keyword evidence="3 5" id="KW-0808">Transferase</keyword>
<gene>
    <name evidence="5" type="ORF">JCM19296_2801</name>
</gene>
<keyword evidence="2" id="KW-0328">Glycosyltransferase</keyword>
<feature type="domain" description="Glycosyltransferase 2-like" evidence="4">
    <location>
        <begin position="5"/>
        <end position="112"/>
    </location>
</feature>
<evidence type="ECO:0000259" key="4">
    <source>
        <dbReference type="Pfam" id="PF00535"/>
    </source>
</evidence>
<reference evidence="5 6" key="1">
    <citation type="journal article" date="2014" name="Genome Announc.">
        <title>Draft Genome Sequences of Marine Flavobacterium Nonlabens Strains NR17, NR24, NR27, NR32, NR33, and Ara13.</title>
        <authorList>
            <person name="Nakanishi M."/>
            <person name="Meirelles P."/>
            <person name="Suzuki R."/>
            <person name="Takatani N."/>
            <person name="Mino S."/>
            <person name="Suda W."/>
            <person name="Oshima K."/>
            <person name="Hattori M."/>
            <person name="Ohkuma M."/>
            <person name="Hosokawa M."/>
            <person name="Miyashita K."/>
            <person name="Thompson F.L."/>
            <person name="Niwa A."/>
            <person name="Sawabe T."/>
            <person name="Sawabe T."/>
        </authorList>
    </citation>
    <scope>NUCLEOTIDE SEQUENCE [LARGE SCALE GENOMIC DNA]</scope>
    <source>
        <strain evidence="6">JCM19296</strain>
    </source>
</reference>
<dbReference type="SUPFAM" id="SSF53448">
    <property type="entry name" value="Nucleotide-diphospho-sugar transferases"/>
    <property type="match status" value="1"/>
</dbReference>
<dbReference type="InterPro" id="IPR001173">
    <property type="entry name" value="Glyco_trans_2-like"/>
</dbReference>
<dbReference type="AlphaFoldDB" id="A0A081DE50"/>
<organism evidence="5 6">
    <name type="scientific">Nonlabens ulvanivorans</name>
    <name type="common">Persicivirga ulvanivorans</name>
    <dbReference type="NCBI Taxonomy" id="906888"/>
    <lineage>
        <taxon>Bacteria</taxon>
        <taxon>Pseudomonadati</taxon>
        <taxon>Bacteroidota</taxon>
        <taxon>Flavobacteriia</taxon>
        <taxon>Flavobacteriales</taxon>
        <taxon>Flavobacteriaceae</taxon>
        <taxon>Nonlabens</taxon>
    </lineage>
</organism>
<evidence type="ECO:0000256" key="2">
    <source>
        <dbReference type="ARBA" id="ARBA00022676"/>
    </source>
</evidence>
<name>A0A081DE50_NONUL</name>
<evidence type="ECO:0000256" key="1">
    <source>
        <dbReference type="ARBA" id="ARBA00006739"/>
    </source>
</evidence>
<dbReference type="GO" id="GO:0016757">
    <property type="term" value="F:glycosyltransferase activity"/>
    <property type="evidence" value="ECO:0007669"/>
    <property type="project" value="UniProtKB-KW"/>
</dbReference>
<protein>
    <submittedName>
        <fullName evidence="5">Glycosyltransferase</fullName>
    </submittedName>
</protein>
<evidence type="ECO:0000313" key="5">
    <source>
        <dbReference type="EMBL" id="GAK77196.1"/>
    </source>
</evidence>
<dbReference type="CDD" id="cd04186">
    <property type="entry name" value="GT_2_like_c"/>
    <property type="match status" value="1"/>
</dbReference>
<evidence type="ECO:0000256" key="3">
    <source>
        <dbReference type="ARBA" id="ARBA00022679"/>
    </source>
</evidence>
<comment type="similarity">
    <text evidence="1">Belongs to the glycosyltransferase 2 family.</text>
</comment>
<proteinExistence type="inferred from homology"/>
<evidence type="ECO:0000313" key="6">
    <source>
        <dbReference type="Proteomes" id="UP000028980"/>
    </source>
</evidence>
<comment type="caution">
    <text evidence="5">The sequence shown here is derived from an EMBL/GenBank/DDBJ whole genome shotgun (WGS) entry which is preliminary data.</text>
</comment>
<accession>A0A081DE50</accession>